<dbReference type="Proteomes" id="UP000612899">
    <property type="component" value="Unassembled WGS sequence"/>
</dbReference>
<dbReference type="Gene3D" id="3.30.420.40">
    <property type="match status" value="2"/>
</dbReference>
<gene>
    <name evidence="2" type="ORF">Rhe02_46480</name>
</gene>
<dbReference type="InterPro" id="IPR036390">
    <property type="entry name" value="WH_DNA-bd_sf"/>
</dbReference>
<dbReference type="Pfam" id="PF00480">
    <property type="entry name" value="ROK"/>
    <property type="match status" value="1"/>
</dbReference>
<comment type="similarity">
    <text evidence="1">Belongs to the ROK (NagC/XylR) family.</text>
</comment>
<dbReference type="InterPro" id="IPR036388">
    <property type="entry name" value="WH-like_DNA-bd_sf"/>
</dbReference>
<dbReference type="InterPro" id="IPR000600">
    <property type="entry name" value="ROK"/>
</dbReference>
<dbReference type="CDD" id="cd24076">
    <property type="entry name" value="ASKHA_ATPase_ROK_BsXylR-like"/>
    <property type="match status" value="1"/>
</dbReference>
<keyword evidence="2" id="KW-0808">Transferase</keyword>
<dbReference type="Gene3D" id="1.10.10.10">
    <property type="entry name" value="Winged helix-like DNA-binding domain superfamily/Winged helix DNA-binding domain"/>
    <property type="match status" value="1"/>
</dbReference>
<protein>
    <submittedName>
        <fullName evidence="2">Sugar kinase</fullName>
    </submittedName>
</protein>
<dbReference type="SUPFAM" id="SSF53067">
    <property type="entry name" value="Actin-like ATPase domain"/>
    <property type="match status" value="2"/>
</dbReference>
<dbReference type="InterPro" id="IPR043129">
    <property type="entry name" value="ATPase_NBD"/>
</dbReference>
<proteinExistence type="inferred from homology"/>
<dbReference type="PANTHER" id="PTHR18964">
    <property type="entry name" value="ROK (REPRESSOR, ORF, KINASE) FAMILY"/>
    <property type="match status" value="1"/>
</dbReference>
<comment type="caution">
    <text evidence="2">The sequence shown here is derived from an EMBL/GenBank/DDBJ whole genome shotgun (WGS) entry which is preliminary data.</text>
</comment>
<name>A0A8J3VI20_9ACTN</name>
<evidence type="ECO:0000313" key="2">
    <source>
        <dbReference type="EMBL" id="GIH06581.1"/>
    </source>
</evidence>
<keyword evidence="2" id="KW-0418">Kinase</keyword>
<evidence type="ECO:0000313" key="3">
    <source>
        <dbReference type="Proteomes" id="UP000612899"/>
    </source>
</evidence>
<dbReference type="EMBL" id="BONY01000028">
    <property type="protein sequence ID" value="GIH06581.1"/>
    <property type="molecule type" value="Genomic_DNA"/>
</dbReference>
<sequence>MRQTSLRAHNLALVLRLVAASPTPISRARIAGASGLTRATVSTIVDELIAGGLVDFADESRTGVGRPSVGVTLAGTRPAGLGMEVNVDYLATCVIDLAGQVRHREVVLSDQRGRSPAAAWEALAAPAARALAAAAAQGLVVHSGAVALPGLIEDAVVHVAPNLGWHRVALPARIGDLLVDFGNEANLAAFGELHACELSSFLYVSGEIGIGAGIVVNSELFRGTRGWAGELGHVTVDPAGKPCRCGSRGCLEQYAGEDAIREAASLPDAAELVDRAKAGDEATLASLGRAGLALGVALSSTVNLLDLPAVVLGGHFAPLAEWLCPPIEAELRQRVLTARWSSPLIRPSVLGAEATVIGAARTVTQAIINDPARYLASIRP</sequence>
<reference evidence="2" key="1">
    <citation type="submission" date="2021-01" db="EMBL/GenBank/DDBJ databases">
        <title>Whole genome shotgun sequence of Rhizocola hellebori NBRC 109834.</title>
        <authorList>
            <person name="Komaki H."/>
            <person name="Tamura T."/>
        </authorList>
    </citation>
    <scope>NUCLEOTIDE SEQUENCE</scope>
    <source>
        <strain evidence="2">NBRC 109834</strain>
    </source>
</reference>
<accession>A0A8J3VI20</accession>
<dbReference type="AlphaFoldDB" id="A0A8J3VI20"/>
<organism evidence="2 3">
    <name type="scientific">Rhizocola hellebori</name>
    <dbReference type="NCBI Taxonomy" id="1392758"/>
    <lineage>
        <taxon>Bacteria</taxon>
        <taxon>Bacillati</taxon>
        <taxon>Actinomycetota</taxon>
        <taxon>Actinomycetes</taxon>
        <taxon>Micromonosporales</taxon>
        <taxon>Micromonosporaceae</taxon>
        <taxon>Rhizocola</taxon>
    </lineage>
</organism>
<dbReference type="GO" id="GO:0016301">
    <property type="term" value="F:kinase activity"/>
    <property type="evidence" value="ECO:0007669"/>
    <property type="project" value="UniProtKB-KW"/>
</dbReference>
<keyword evidence="3" id="KW-1185">Reference proteome</keyword>
<dbReference type="PANTHER" id="PTHR18964:SF149">
    <property type="entry name" value="BIFUNCTIONAL UDP-N-ACETYLGLUCOSAMINE 2-EPIMERASE_N-ACETYLMANNOSAMINE KINASE"/>
    <property type="match status" value="1"/>
</dbReference>
<evidence type="ECO:0000256" key="1">
    <source>
        <dbReference type="ARBA" id="ARBA00006479"/>
    </source>
</evidence>
<dbReference type="SUPFAM" id="SSF46785">
    <property type="entry name" value="Winged helix' DNA-binding domain"/>
    <property type="match status" value="1"/>
</dbReference>